<sequence>MPTNSKLLSGAHSTPPLADRSTIPTLGSASFTCDHSFRSLLWTVLVDPNGCSRRGSPTGRDAGDTRSNPRLDSIPDSEEFYRGSKLVHVATSRRCFLLRRLYSIHCGGVPPMFSARAGHARFAPMFSHCLFSLLRLGPVAGFHRIPCRRITKGCTGVGLAAVS</sequence>
<gene>
    <name evidence="2" type="ORF">LF1_00530</name>
</gene>
<protein>
    <submittedName>
        <fullName evidence="2">Uncharacterized protein</fullName>
    </submittedName>
</protein>
<reference evidence="2 3" key="1">
    <citation type="submission" date="2019-08" db="EMBL/GenBank/DDBJ databases">
        <title>Deep-cultivation of Planctomycetes and their phenomic and genomic characterization uncovers novel biology.</title>
        <authorList>
            <person name="Wiegand S."/>
            <person name="Jogler M."/>
            <person name="Boedeker C."/>
            <person name="Pinto D."/>
            <person name="Vollmers J."/>
            <person name="Rivas-Marin E."/>
            <person name="Kohn T."/>
            <person name="Peeters S.H."/>
            <person name="Heuer A."/>
            <person name="Rast P."/>
            <person name="Oberbeckmann S."/>
            <person name="Bunk B."/>
            <person name="Jeske O."/>
            <person name="Meyerdierks A."/>
            <person name="Storesund J.E."/>
            <person name="Kallscheuer N."/>
            <person name="Luecker S."/>
            <person name="Lage O.M."/>
            <person name="Pohl T."/>
            <person name="Merkel B.J."/>
            <person name="Hornburger P."/>
            <person name="Mueller R.-W."/>
            <person name="Bruemmer F."/>
            <person name="Labrenz M."/>
            <person name="Spormann A.M."/>
            <person name="Op Den Camp H."/>
            <person name="Overmann J."/>
            <person name="Amann R."/>
            <person name="Jetten M.S.M."/>
            <person name="Mascher T."/>
            <person name="Medema M.H."/>
            <person name="Devos D.P."/>
            <person name="Kaster A.-K."/>
            <person name="Ovreas L."/>
            <person name="Rohde M."/>
            <person name="Galperin M.Y."/>
            <person name="Jogler C."/>
        </authorList>
    </citation>
    <scope>NUCLEOTIDE SEQUENCE [LARGE SCALE GENOMIC DNA]</scope>
    <source>
        <strain evidence="2 3">LF1</strain>
    </source>
</reference>
<dbReference type="AlphaFoldDB" id="A0A5B1CAJ5"/>
<keyword evidence="3" id="KW-1185">Reference proteome</keyword>
<feature type="region of interest" description="Disordered" evidence="1">
    <location>
        <begin position="53"/>
        <end position="74"/>
    </location>
</feature>
<organism evidence="2 3">
    <name type="scientific">Rubripirellula obstinata</name>
    <dbReference type="NCBI Taxonomy" id="406547"/>
    <lineage>
        <taxon>Bacteria</taxon>
        <taxon>Pseudomonadati</taxon>
        <taxon>Planctomycetota</taxon>
        <taxon>Planctomycetia</taxon>
        <taxon>Pirellulales</taxon>
        <taxon>Pirellulaceae</taxon>
        <taxon>Rubripirellula</taxon>
    </lineage>
</organism>
<comment type="caution">
    <text evidence="2">The sequence shown here is derived from an EMBL/GenBank/DDBJ whole genome shotgun (WGS) entry which is preliminary data.</text>
</comment>
<dbReference type="Proteomes" id="UP000322699">
    <property type="component" value="Unassembled WGS sequence"/>
</dbReference>
<accession>A0A5B1CAJ5</accession>
<evidence type="ECO:0000313" key="3">
    <source>
        <dbReference type="Proteomes" id="UP000322699"/>
    </source>
</evidence>
<evidence type="ECO:0000256" key="1">
    <source>
        <dbReference type="SAM" id="MobiDB-lite"/>
    </source>
</evidence>
<evidence type="ECO:0000313" key="2">
    <source>
        <dbReference type="EMBL" id="KAA1257566.1"/>
    </source>
</evidence>
<name>A0A5B1CAJ5_9BACT</name>
<proteinExistence type="predicted"/>
<dbReference type="EMBL" id="VRLW01000001">
    <property type="protein sequence ID" value="KAA1257566.1"/>
    <property type="molecule type" value="Genomic_DNA"/>
</dbReference>